<keyword evidence="2" id="KW-1185">Reference proteome</keyword>
<dbReference type="AlphaFoldDB" id="A0A8J7RWA9"/>
<sequence>MTLKDGIHVVGTQGTVTDEFTERVTTALIAYLDPSVEGGS</sequence>
<gene>
    <name evidence="1" type="ORF">J2744_002493</name>
</gene>
<protein>
    <submittedName>
        <fullName evidence="1">Uncharacterized protein</fullName>
    </submittedName>
</protein>
<organism evidence="1 2">
    <name type="scientific">Halorubrum trapanicum</name>
    <dbReference type="NCBI Taxonomy" id="29284"/>
    <lineage>
        <taxon>Archaea</taxon>
        <taxon>Methanobacteriati</taxon>
        <taxon>Methanobacteriota</taxon>
        <taxon>Stenosarchaea group</taxon>
        <taxon>Halobacteria</taxon>
        <taxon>Halobacteriales</taxon>
        <taxon>Haloferacaceae</taxon>
        <taxon>Halorubrum</taxon>
    </lineage>
</organism>
<comment type="caution">
    <text evidence="1">The sequence shown here is derived from an EMBL/GenBank/DDBJ whole genome shotgun (WGS) entry which is preliminary data.</text>
</comment>
<evidence type="ECO:0000313" key="1">
    <source>
        <dbReference type="EMBL" id="MBP1902797.1"/>
    </source>
</evidence>
<dbReference type="EMBL" id="JAGGKE010000011">
    <property type="protein sequence ID" value="MBP1902797.1"/>
    <property type="molecule type" value="Genomic_DNA"/>
</dbReference>
<evidence type="ECO:0000313" key="2">
    <source>
        <dbReference type="Proteomes" id="UP000770586"/>
    </source>
</evidence>
<name>A0A8J7RWA9_9EURY</name>
<dbReference type="Proteomes" id="UP000770586">
    <property type="component" value="Unassembled WGS sequence"/>
</dbReference>
<reference evidence="1 2" key="1">
    <citation type="submission" date="2021-03" db="EMBL/GenBank/DDBJ databases">
        <title>Genomic Encyclopedia of Type Strains, Phase IV (KMG-IV): sequencing the most valuable type-strain genomes for metagenomic binning, comparative biology and taxonomic classification.</title>
        <authorList>
            <person name="Goeker M."/>
        </authorList>
    </citation>
    <scope>NUCLEOTIDE SEQUENCE [LARGE SCALE GENOMIC DNA]</scope>
    <source>
        <strain evidence="1 2">DSM 12287</strain>
    </source>
</reference>
<accession>A0A8J7RWA9</accession>
<proteinExistence type="predicted"/>
<dbReference type="RefSeq" id="WP_280921421.1">
    <property type="nucleotide sequence ID" value="NZ_BAAADX010000007.1"/>
</dbReference>